<keyword evidence="4" id="KW-1185">Reference proteome</keyword>
<name>A0A852TRQ7_9ACTN</name>
<dbReference type="EMBL" id="JACCCC010000001">
    <property type="protein sequence ID" value="NYE45532.1"/>
    <property type="molecule type" value="Genomic_DNA"/>
</dbReference>
<dbReference type="SUPFAM" id="SSF52266">
    <property type="entry name" value="SGNH hydrolase"/>
    <property type="match status" value="1"/>
</dbReference>
<gene>
    <name evidence="3" type="ORF">HDA32_000652</name>
</gene>
<feature type="chain" id="PRO_5038843578" evidence="1">
    <location>
        <begin position="23"/>
        <end position="315"/>
    </location>
</feature>
<sequence>MRWRACAAAAAVAALVAGGCSSGGGDETPEKRFYLSLGDSLAVGVQPGEDGGYAETDEGYTDALYRALYDRDSTLEHVRMGCGGEDSSTFVSGGMADCDYEEGSQLATAEAFLQANRSDVALVTVDVGANNFTRCAYDGSGEVGTDIDEECVEDGLRRLREEAPAIAERLRSAAGEDVQIIGMTYYNPFLAALLLEDLEGAAAGLAGEGRGDGGEPEEDSGEDLARYSNDVLAEMNRVLTEAYGAAGIDVADVSAAFESGDFEVPAGSDTGMPANVQRICDYTWMCNTDRGPDIHTNRAGANEIAEVFEEVVELP</sequence>
<proteinExistence type="predicted"/>
<evidence type="ECO:0000313" key="3">
    <source>
        <dbReference type="EMBL" id="NYE45532.1"/>
    </source>
</evidence>
<dbReference type="InterPro" id="IPR013830">
    <property type="entry name" value="SGNH_hydro"/>
</dbReference>
<evidence type="ECO:0000259" key="2">
    <source>
        <dbReference type="Pfam" id="PF13472"/>
    </source>
</evidence>
<protein>
    <submittedName>
        <fullName evidence="3">Lysophospholipase L1-like esterase</fullName>
    </submittedName>
</protein>
<organism evidence="3 4">
    <name type="scientific">Spinactinospora alkalitolerans</name>
    <dbReference type="NCBI Taxonomy" id="687207"/>
    <lineage>
        <taxon>Bacteria</taxon>
        <taxon>Bacillati</taxon>
        <taxon>Actinomycetota</taxon>
        <taxon>Actinomycetes</taxon>
        <taxon>Streptosporangiales</taxon>
        <taxon>Nocardiopsidaceae</taxon>
        <taxon>Spinactinospora</taxon>
    </lineage>
</organism>
<evidence type="ECO:0000256" key="1">
    <source>
        <dbReference type="SAM" id="SignalP"/>
    </source>
</evidence>
<dbReference type="RefSeq" id="WP_179641727.1">
    <property type="nucleotide sequence ID" value="NZ_BAAAYY010000002.1"/>
</dbReference>
<dbReference type="PROSITE" id="PS51257">
    <property type="entry name" value="PROKAR_LIPOPROTEIN"/>
    <property type="match status" value="1"/>
</dbReference>
<feature type="signal peptide" evidence="1">
    <location>
        <begin position="1"/>
        <end position="22"/>
    </location>
</feature>
<accession>A0A852TRQ7</accession>
<feature type="domain" description="SGNH hydrolase-type esterase" evidence="2">
    <location>
        <begin position="37"/>
        <end position="300"/>
    </location>
</feature>
<evidence type="ECO:0000313" key="4">
    <source>
        <dbReference type="Proteomes" id="UP000589036"/>
    </source>
</evidence>
<comment type="caution">
    <text evidence="3">The sequence shown here is derived from an EMBL/GenBank/DDBJ whole genome shotgun (WGS) entry which is preliminary data.</text>
</comment>
<dbReference type="Pfam" id="PF13472">
    <property type="entry name" value="Lipase_GDSL_2"/>
    <property type="match status" value="1"/>
</dbReference>
<dbReference type="Gene3D" id="3.40.50.1110">
    <property type="entry name" value="SGNH hydrolase"/>
    <property type="match status" value="1"/>
</dbReference>
<reference evidence="3 4" key="1">
    <citation type="submission" date="2020-07" db="EMBL/GenBank/DDBJ databases">
        <title>Sequencing the genomes of 1000 actinobacteria strains.</title>
        <authorList>
            <person name="Klenk H.-P."/>
        </authorList>
    </citation>
    <scope>NUCLEOTIDE SEQUENCE [LARGE SCALE GENOMIC DNA]</scope>
    <source>
        <strain evidence="3 4">CXB654</strain>
    </source>
</reference>
<dbReference type="Proteomes" id="UP000589036">
    <property type="component" value="Unassembled WGS sequence"/>
</dbReference>
<keyword evidence="1" id="KW-0732">Signal</keyword>
<dbReference type="AlphaFoldDB" id="A0A852TRQ7"/>
<dbReference type="InterPro" id="IPR036514">
    <property type="entry name" value="SGNH_hydro_sf"/>
</dbReference>